<reference evidence="5" key="1">
    <citation type="submission" date="2021-02" db="EMBL/GenBank/DDBJ databases">
        <authorList>
            <person name="Palmer J.M."/>
        </authorList>
    </citation>
    <scope>NUCLEOTIDE SEQUENCE</scope>
    <source>
        <strain evidence="5">SCRP734</strain>
    </source>
</reference>
<evidence type="ECO:0000256" key="1">
    <source>
        <dbReference type="ARBA" id="ARBA00008987"/>
    </source>
</evidence>
<evidence type="ECO:0000259" key="4">
    <source>
        <dbReference type="Pfam" id="PF06110"/>
    </source>
</evidence>
<dbReference type="GO" id="GO:0047134">
    <property type="term" value="F:protein-disulfide reductase [NAD(P)H] activity"/>
    <property type="evidence" value="ECO:0007669"/>
    <property type="project" value="InterPro"/>
</dbReference>
<evidence type="ECO:0000313" key="6">
    <source>
        <dbReference type="Proteomes" id="UP000694044"/>
    </source>
</evidence>
<feature type="region of interest" description="Disordered" evidence="2">
    <location>
        <begin position="92"/>
        <end position="135"/>
    </location>
</feature>
<dbReference type="EMBL" id="JAGDFM010000123">
    <property type="protein sequence ID" value="KAG7385374.1"/>
    <property type="molecule type" value="Genomic_DNA"/>
</dbReference>
<keyword evidence="3" id="KW-1133">Transmembrane helix</keyword>
<accession>A0A8T1W0C3</accession>
<name>A0A8T1W0C3_9STRA</name>
<dbReference type="Proteomes" id="UP000694044">
    <property type="component" value="Unassembled WGS sequence"/>
</dbReference>
<dbReference type="Pfam" id="PF06110">
    <property type="entry name" value="TXD17-like_Trx"/>
    <property type="match status" value="2"/>
</dbReference>
<dbReference type="PANTHER" id="PTHR12452">
    <property type="entry name" value="42-9-9 PROTEIN-RELATED"/>
    <property type="match status" value="1"/>
</dbReference>
<feature type="transmembrane region" description="Helical" evidence="3">
    <location>
        <begin position="21"/>
        <end position="43"/>
    </location>
</feature>
<keyword evidence="3" id="KW-0472">Membrane</keyword>
<dbReference type="InterPro" id="IPR045108">
    <property type="entry name" value="TXNDC17-like"/>
</dbReference>
<dbReference type="InterPro" id="IPR010357">
    <property type="entry name" value="TXNDC17_dom"/>
</dbReference>
<dbReference type="GO" id="GO:0005829">
    <property type="term" value="C:cytosol"/>
    <property type="evidence" value="ECO:0007669"/>
    <property type="project" value="TreeGrafter"/>
</dbReference>
<keyword evidence="3" id="KW-0812">Transmembrane</keyword>
<dbReference type="PANTHER" id="PTHR12452:SF0">
    <property type="entry name" value="THIOREDOXIN DOMAIN-CONTAINING PROTEIN 17"/>
    <property type="match status" value="1"/>
</dbReference>
<evidence type="ECO:0000256" key="2">
    <source>
        <dbReference type="SAM" id="MobiDB-lite"/>
    </source>
</evidence>
<protein>
    <recommendedName>
        <fullName evidence="4">Thioredoxin domain-containing protein</fullName>
    </recommendedName>
</protein>
<sequence>MPSSSNNRRRRGSHGRDASVWLRRNVWLVAAMTLVVIYCVFMVRTTMWAQAFGTQQEQERAKESEELAGDGNAVKEAMAVLKEMGAIRGENAQEEAAEQAEEAVEDGREQLVKGGGEQEAVGEEEAHNAHAAATAGPRLRKDTVAYDDKVPLEEAGDIPMVGATVEDEADVLAGTATTQQTENHKWTAFDDLPLAGGQESGHGKEGPVTVASRQTDATENKAPAPLTASVMRTSNDSDHLWTGVDKLPVAGGSTTQLEAPIPGAIMTTTAGSGVNQEPTQAAQVQPGAFTSRRFDTSRLMLETSEQANASIPFEKRHHTLFGYNATLAYLQLYTKSADSREEIFLFFTCSDSKGDRDDWNPNCATAREKVYATFAKSPSTNRLVTIHAGPREDWMGGNAFTDDDDLRLKAVPTLMRWDGGAPGALRSTWGVLVDNSLLYEPLVRYLFRNADEQDKLLAKPEVETKEIITLRGYAQYRVYVESNAGNGTSYPLFMMMVSGRFQRNKRLWCPWCRQSEMPVEYAFYAYAPANAKLVLVETYDKYSEWRNPENDFKQDPQLAMKGVPWFYRVYPGPPGAPLTYQRVKKKLYILEALQQAFGD</sequence>
<feature type="domain" description="Thioredoxin" evidence="4">
    <location>
        <begin position="491"/>
        <end position="568"/>
    </location>
</feature>
<feature type="region of interest" description="Disordered" evidence="2">
    <location>
        <begin position="192"/>
        <end position="220"/>
    </location>
</feature>
<gene>
    <name evidence="5" type="ORF">PHYPSEUDO_001588</name>
</gene>
<evidence type="ECO:0000313" key="5">
    <source>
        <dbReference type="EMBL" id="KAG7385374.1"/>
    </source>
</evidence>
<evidence type="ECO:0000256" key="3">
    <source>
        <dbReference type="SAM" id="Phobius"/>
    </source>
</evidence>
<feature type="compositionally biased region" description="Acidic residues" evidence="2">
    <location>
        <begin position="92"/>
        <end position="104"/>
    </location>
</feature>
<comment type="similarity">
    <text evidence="1">Belongs to the thioredoxin family.</text>
</comment>
<dbReference type="OrthoDB" id="78947at2759"/>
<dbReference type="AlphaFoldDB" id="A0A8T1W0C3"/>
<comment type="caution">
    <text evidence="5">The sequence shown here is derived from an EMBL/GenBank/DDBJ whole genome shotgun (WGS) entry which is preliminary data.</text>
</comment>
<organism evidence="5 6">
    <name type="scientific">Phytophthora pseudosyringae</name>
    <dbReference type="NCBI Taxonomy" id="221518"/>
    <lineage>
        <taxon>Eukaryota</taxon>
        <taxon>Sar</taxon>
        <taxon>Stramenopiles</taxon>
        <taxon>Oomycota</taxon>
        <taxon>Peronosporomycetes</taxon>
        <taxon>Peronosporales</taxon>
        <taxon>Peronosporaceae</taxon>
        <taxon>Phytophthora</taxon>
    </lineage>
</organism>
<feature type="domain" description="Thioredoxin" evidence="4">
    <location>
        <begin position="335"/>
        <end position="420"/>
    </location>
</feature>
<keyword evidence="6" id="KW-1185">Reference proteome</keyword>
<proteinExistence type="inferred from homology"/>